<dbReference type="InterPro" id="IPR027417">
    <property type="entry name" value="P-loop_NTPase"/>
</dbReference>
<evidence type="ECO:0000256" key="3">
    <source>
        <dbReference type="ARBA" id="ARBA00022741"/>
    </source>
</evidence>
<gene>
    <name evidence="5" type="primary">fhs</name>
    <name evidence="5" type="ORF">SHELI_v1c01540</name>
</gene>
<dbReference type="OrthoDB" id="9761733at2"/>
<keyword evidence="2 5" id="KW-0436">Ligase</keyword>
<dbReference type="PATRIC" id="fig|216938.3.peg.154"/>
<organism evidence="5 6">
    <name type="scientific">Spiroplasma helicoides</name>
    <dbReference type="NCBI Taxonomy" id="216938"/>
    <lineage>
        <taxon>Bacteria</taxon>
        <taxon>Bacillati</taxon>
        <taxon>Mycoplasmatota</taxon>
        <taxon>Mollicutes</taxon>
        <taxon>Entomoplasmatales</taxon>
        <taxon>Spiroplasmataceae</taxon>
        <taxon>Spiroplasma</taxon>
    </lineage>
</organism>
<evidence type="ECO:0000313" key="6">
    <source>
        <dbReference type="Proteomes" id="UP000094378"/>
    </source>
</evidence>
<dbReference type="Proteomes" id="UP000094378">
    <property type="component" value="Chromosome"/>
</dbReference>
<proteinExistence type="predicted"/>
<reference evidence="5 6" key="1">
    <citation type="submission" date="2016-08" db="EMBL/GenBank/DDBJ databases">
        <title>Complete genome sequence of Spiroplasma helicoides TABS-2 (DSM 22551).</title>
        <authorList>
            <person name="Shen W.-Y."/>
            <person name="Lo W.-S."/>
            <person name="Lai Y.-C."/>
            <person name="Kuo C.-H."/>
        </authorList>
    </citation>
    <scope>NUCLEOTIDE SEQUENCE [LARGE SCALE GENOMIC DNA]</scope>
    <source>
        <strain evidence="5 6">TABS-2</strain>
    </source>
</reference>
<keyword evidence="3" id="KW-0547">Nucleotide-binding</keyword>
<dbReference type="GO" id="GO:0004329">
    <property type="term" value="F:formate-tetrahydrofolate ligase activity"/>
    <property type="evidence" value="ECO:0007669"/>
    <property type="project" value="InterPro"/>
</dbReference>
<keyword evidence="1" id="KW-0554">One-carbon metabolism</keyword>
<sequence>MDKLLKTIKKLNINADQYEICGKEIAKLKYWKFEDENKKGKLILMTSINPTAAGEGKTTTAISLADGLNYIGKKAILALREPSLGPVFGSKGTATGGGQSIVEPMERINLHFTGDLHAITSANNLISATIDNELYWGNKLNINCEKIIWKRCMDLNDRSLREVEINIKKNLKRKESFTITAASNIMTTLCLSKNLNDFKQRLENSIVAYDNDNNPIFMEQLKITGAVLALLLYAIRPNLVLTKYNSPALIHLGPFANIATGTNSIISTSLGLKLSEYTIVESGFGSDLGFEKFMNLINYQNDLVPDCVVMVITLRALKLHDDFNNSFKHLEAHLKHVTLYNLNLVVAINFIEGDSVEDLKKLQEWLGANNYEWEMNNGYNLGPKGSEELAKKVIKACDTEQNFKPLITPTDSIIEKINKVVKNFYYLNEFIIEDECLEKIKVLEKSEYKDYPICMVKDHSNIDGNITKDKNYVLKIKNVEVNSGAKFILVYTNNIFSMPGLSKDANYKNIYLLDYKIVGLK</sequence>
<dbReference type="Gene3D" id="3.10.410.10">
    <property type="entry name" value="Formyltetrahydrofolate synthetase, domain 3"/>
    <property type="match status" value="1"/>
</dbReference>
<evidence type="ECO:0000256" key="1">
    <source>
        <dbReference type="ARBA" id="ARBA00022563"/>
    </source>
</evidence>
<evidence type="ECO:0000256" key="4">
    <source>
        <dbReference type="ARBA" id="ARBA00022840"/>
    </source>
</evidence>
<dbReference type="GO" id="GO:0006730">
    <property type="term" value="P:one-carbon metabolic process"/>
    <property type="evidence" value="ECO:0007669"/>
    <property type="project" value="UniProtKB-KW"/>
</dbReference>
<accession>A0A1B3SJJ9</accession>
<dbReference type="RefSeq" id="WP_069115886.1">
    <property type="nucleotide sequence ID" value="NZ_CP017015.1"/>
</dbReference>
<name>A0A1B3SJJ9_9MOLU</name>
<dbReference type="EMBL" id="CP017015">
    <property type="protein sequence ID" value="AOG60109.1"/>
    <property type="molecule type" value="Genomic_DNA"/>
</dbReference>
<dbReference type="Pfam" id="PF01268">
    <property type="entry name" value="FTHFS"/>
    <property type="match status" value="1"/>
</dbReference>
<dbReference type="Gene3D" id="3.30.1510.10">
    <property type="entry name" value="Domain 2, N(10)-formyltetrahydrofolate synthetase"/>
    <property type="match status" value="1"/>
</dbReference>
<dbReference type="AlphaFoldDB" id="A0A1B3SJJ9"/>
<keyword evidence="4" id="KW-0067">ATP-binding</keyword>
<dbReference type="Gene3D" id="3.40.50.300">
    <property type="entry name" value="P-loop containing nucleotide triphosphate hydrolases"/>
    <property type="match status" value="1"/>
</dbReference>
<evidence type="ECO:0000256" key="2">
    <source>
        <dbReference type="ARBA" id="ARBA00022598"/>
    </source>
</evidence>
<evidence type="ECO:0000313" key="5">
    <source>
        <dbReference type="EMBL" id="AOG60109.1"/>
    </source>
</evidence>
<dbReference type="GO" id="GO:0005524">
    <property type="term" value="F:ATP binding"/>
    <property type="evidence" value="ECO:0007669"/>
    <property type="project" value="UniProtKB-KW"/>
</dbReference>
<keyword evidence="6" id="KW-1185">Reference proteome</keyword>
<dbReference type="STRING" id="216938.SHELI_v1c01540"/>
<dbReference type="InterPro" id="IPR000559">
    <property type="entry name" value="Formate_THF_ligase"/>
</dbReference>
<dbReference type="KEGG" id="shj:SHELI_v1c01540"/>
<dbReference type="SUPFAM" id="SSF52540">
    <property type="entry name" value="P-loop containing nucleoside triphosphate hydrolases"/>
    <property type="match status" value="1"/>
</dbReference>
<protein>
    <submittedName>
        <fullName evidence="5">Formate--tetrahydrofolate ligase</fullName>
    </submittedName>
</protein>